<protein>
    <submittedName>
        <fullName evidence="1">Uncharacterized protein</fullName>
    </submittedName>
</protein>
<dbReference type="PANTHER" id="PTHR21310:SF37">
    <property type="entry name" value="AMINOGLYCOSIDE PHOSPHOTRANSFERASE DOMAIN-CONTAINING PROTEIN"/>
    <property type="match status" value="1"/>
</dbReference>
<dbReference type="HOGENOM" id="CLU_025005_3_1_1"/>
<reference evidence="1 2" key="1">
    <citation type="submission" date="2015-01" db="EMBL/GenBank/DDBJ databases">
        <title>The Genome Sequence of Exophiala mesophila CBS40295.</title>
        <authorList>
            <consortium name="The Broad Institute Genomics Platform"/>
            <person name="Cuomo C."/>
            <person name="de Hoog S."/>
            <person name="Gorbushina A."/>
            <person name="Stielow B."/>
            <person name="Teixiera M."/>
            <person name="Abouelleil A."/>
            <person name="Chapman S.B."/>
            <person name="Priest M."/>
            <person name="Young S.K."/>
            <person name="Wortman J."/>
            <person name="Nusbaum C."/>
            <person name="Birren B."/>
        </authorList>
    </citation>
    <scope>NUCLEOTIDE SEQUENCE [LARGE SCALE GENOMIC DNA]</scope>
    <source>
        <strain evidence="1 2">CBS 40295</strain>
    </source>
</reference>
<dbReference type="InterPro" id="IPR051678">
    <property type="entry name" value="AGP_Transferase"/>
</dbReference>
<dbReference type="VEuPathDB" id="FungiDB:PV10_02357"/>
<dbReference type="RefSeq" id="XP_016226179.1">
    <property type="nucleotide sequence ID" value="XM_016366661.1"/>
</dbReference>
<dbReference type="SUPFAM" id="SSF56112">
    <property type="entry name" value="Protein kinase-like (PK-like)"/>
    <property type="match status" value="1"/>
</dbReference>
<dbReference type="OrthoDB" id="4118642at2759"/>
<sequence>MTTTRLLLGEEVTYEDAKTRETNILHHLTYPDRFQRFLAFIFRHKSVIQQRVALHLNLRSPSQCQIVDSEEWMEGAFNLCVPVIVNGSKCALMRFPFPYRIGDGTFCSGNRDEKFTSTEQRPVHARLFRLLKCRFLSWLGLPVPSDLVPHHNGNWKGMGPYLLIEYIDETRGQRLSDTWETGRVNPRLRKHLFRGIAQTMLRMARVPFPRIGSLIIDDDGFLRLANRPLTSELQDLESEGIPLDIPRNRTYDTVGAYIDDLLHCHDSRLRHQPNSVFELGDAVSQMAAHTTLRTVRADFFRRDLNEGPFTMQLTDMNRHNIIVDRDWNLTCHIDLEWTAILPQEFMQPPLWLTNQAVDTLDVDTYNKPREEFMQAMEEEEKNSLELQRVDKDALQLSSIMNASWDRGTFWYVLAMQSATGLHPIFYDRIQPLSPRLHRENDQFCLITFAYWARQSHNFMDEKVNQKEEYDRKLLEAFQT</sequence>
<dbReference type="Proteomes" id="UP000054302">
    <property type="component" value="Unassembled WGS sequence"/>
</dbReference>
<gene>
    <name evidence="1" type="ORF">PV10_02357</name>
</gene>
<evidence type="ECO:0000313" key="2">
    <source>
        <dbReference type="Proteomes" id="UP000054302"/>
    </source>
</evidence>
<evidence type="ECO:0000313" key="1">
    <source>
        <dbReference type="EMBL" id="KIV94605.1"/>
    </source>
</evidence>
<dbReference type="AlphaFoldDB" id="A0A0D1WYR2"/>
<dbReference type="PANTHER" id="PTHR21310">
    <property type="entry name" value="AMINOGLYCOSIDE PHOSPHOTRANSFERASE-RELATED-RELATED"/>
    <property type="match status" value="1"/>
</dbReference>
<proteinExistence type="predicted"/>
<dbReference type="EMBL" id="KN847521">
    <property type="protein sequence ID" value="KIV94605.1"/>
    <property type="molecule type" value="Genomic_DNA"/>
</dbReference>
<keyword evidence="2" id="KW-1185">Reference proteome</keyword>
<name>A0A0D1WYR2_EXOME</name>
<dbReference type="GeneID" id="27320202"/>
<dbReference type="OMA" id="NTWNALC"/>
<organism evidence="1 2">
    <name type="scientific">Exophiala mesophila</name>
    <name type="common">Black yeast-like fungus</name>
    <dbReference type="NCBI Taxonomy" id="212818"/>
    <lineage>
        <taxon>Eukaryota</taxon>
        <taxon>Fungi</taxon>
        <taxon>Dikarya</taxon>
        <taxon>Ascomycota</taxon>
        <taxon>Pezizomycotina</taxon>
        <taxon>Eurotiomycetes</taxon>
        <taxon>Chaetothyriomycetidae</taxon>
        <taxon>Chaetothyriales</taxon>
        <taxon>Herpotrichiellaceae</taxon>
        <taxon>Exophiala</taxon>
    </lineage>
</organism>
<dbReference type="InterPro" id="IPR011009">
    <property type="entry name" value="Kinase-like_dom_sf"/>
</dbReference>
<accession>A0A0D1WYR2</accession>